<sequence>MDLPLIWFIAIAVLWIGYFVLEGFDFGVGTLLPAVGRDDTDRRVMINSIGPVWDGNEVWLITAIGATFAAFPAWYASLLSGFYLPVLLILLALIVRGVAFEYRGKGDTDRWRAWWDRAIVFGSAVPTVLWGVIFANIVRGVDMGADHVVDAGLLDLFGPYALLGGLTTLSLFTLHGAVFLTLKTDGDVRRRSREQAMRAGAVAIPAGTAFLAWTQAAHGTAWTLPVAVAAAGALVLGVVLAARGREGWSFTATAVAIGTLTVTLFGSLYPDVLPSSTDPAHSLTVANAASAPYTLTVISWVALVFLPVVVGYQAWSYWVFRRRVTREHIEPAPAYGGGSAAAGGGDAPASPGSG</sequence>
<evidence type="ECO:0000256" key="1">
    <source>
        <dbReference type="ARBA" id="ARBA00004651"/>
    </source>
</evidence>
<feature type="transmembrane region" description="Helical" evidence="13">
    <location>
        <begin position="157"/>
        <end position="178"/>
    </location>
</feature>
<keyword evidence="3" id="KW-0813">Transport</keyword>
<name>A0ABV9DN20_9ACTN</name>
<feature type="compositionally biased region" description="Gly residues" evidence="12">
    <location>
        <begin position="335"/>
        <end position="346"/>
    </location>
</feature>
<gene>
    <name evidence="14" type="primary">cydB</name>
    <name evidence="14" type="ORF">ACFO4E_00365</name>
</gene>
<keyword evidence="9 13" id="KW-1133">Transmembrane helix</keyword>
<dbReference type="Proteomes" id="UP001595923">
    <property type="component" value="Unassembled WGS sequence"/>
</dbReference>
<evidence type="ECO:0000256" key="3">
    <source>
        <dbReference type="ARBA" id="ARBA00022448"/>
    </source>
</evidence>
<comment type="similarity">
    <text evidence="2">Belongs to the cytochrome ubiquinol oxidase subunit 2 family.</text>
</comment>
<keyword evidence="15" id="KW-1185">Reference proteome</keyword>
<feature type="region of interest" description="Disordered" evidence="12">
    <location>
        <begin position="335"/>
        <end position="354"/>
    </location>
</feature>
<evidence type="ECO:0000313" key="15">
    <source>
        <dbReference type="Proteomes" id="UP001595923"/>
    </source>
</evidence>
<protein>
    <submittedName>
        <fullName evidence="14">Cytochrome d ubiquinol oxidase subunit II</fullName>
    </submittedName>
</protein>
<feature type="transmembrane region" description="Helical" evidence="13">
    <location>
        <begin position="114"/>
        <end position="137"/>
    </location>
</feature>
<keyword evidence="8" id="KW-0249">Electron transport</keyword>
<dbReference type="EMBL" id="JBHSFQ010000001">
    <property type="protein sequence ID" value="MFC4560300.1"/>
    <property type="molecule type" value="Genomic_DNA"/>
</dbReference>
<evidence type="ECO:0000256" key="9">
    <source>
        <dbReference type="ARBA" id="ARBA00022989"/>
    </source>
</evidence>
<dbReference type="InterPro" id="IPR003317">
    <property type="entry name" value="Cyt-d_oxidase_su2"/>
</dbReference>
<organism evidence="14 15">
    <name type="scientific">Nocardiopsis mangrovi</name>
    <dbReference type="NCBI Taxonomy" id="1179818"/>
    <lineage>
        <taxon>Bacteria</taxon>
        <taxon>Bacillati</taxon>
        <taxon>Actinomycetota</taxon>
        <taxon>Actinomycetes</taxon>
        <taxon>Streptosporangiales</taxon>
        <taxon>Nocardiopsidaceae</taxon>
        <taxon>Nocardiopsis</taxon>
    </lineage>
</organism>
<evidence type="ECO:0000256" key="6">
    <source>
        <dbReference type="ARBA" id="ARBA00022692"/>
    </source>
</evidence>
<evidence type="ECO:0000256" key="12">
    <source>
        <dbReference type="SAM" id="MobiDB-lite"/>
    </source>
</evidence>
<evidence type="ECO:0000256" key="4">
    <source>
        <dbReference type="ARBA" id="ARBA00022475"/>
    </source>
</evidence>
<evidence type="ECO:0000256" key="10">
    <source>
        <dbReference type="ARBA" id="ARBA00023004"/>
    </source>
</evidence>
<keyword evidence="11 13" id="KW-0472">Membrane</keyword>
<feature type="transmembrane region" description="Helical" evidence="13">
    <location>
        <begin position="248"/>
        <end position="269"/>
    </location>
</feature>
<evidence type="ECO:0000256" key="8">
    <source>
        <dbReference type="ARBA" id="ARBA00022982"/>
    </source>
</evidence>
<evidence type="ECO:0000256" key="2">
    <source>
        <dbReference type="ARBA" id="ARBA00007543"/>
    </source>
</evidence>
<keyword evidence="10" id="KW-0408">Iron</keyword>
<feature type="transmembrane region" description="Helical" evidence="13">
    <location>
        <begin position="6"/>
        <end position="36"/>
    </location>
</feature>
<dbReference type="PANTHER" id="PTHR43141:SF5">
    <property type="entry name" value="CYTOCHROME BD-I UBIQUINOL OXIDASE SUBUNIT 2"/>
    <property type="match status" value="1"/>
</dbReference>
<evidence type="ECO:0000256" key="11">
    <source>
        <dbReference type="ARBA" id="ARBA00023136"/>
    </source>
</evidence>
<accession>A0ABV9DN20</accession>
<dbReference type="PIRSF" id="PIRSF000267">
    <property type="entry name" value="Cyt_oxidse_sub2"/>
    <property type="match status" value="1"/>
</dbReference>
<keyword evidence="7" id="KW-0479">Metal-binding</keyword>
<keyword evidence="6 13" id="KW-0812">Transmembrane</keyword>
<dbReference type="PANTHER" id="PTHR43141">
    <property type="entry name" value="CYTOCHROME BD2 SUBUNIT II"/>
    <property type="match status" value="1"/>
</dbReference>
<dbReference type="Pfam" id="PF02322">
    <property type="entry name" value="Cyt_bd_oxida_II"/>
    <property type="match status" value="1"/>
</dbReference>
<feature type="transmembrane region" description="Helical" evidence="13">
    <location>
        <begin position="199"/>
        <end position="216"/>
    </location>
</feature>
<feature type="transmembrane region" description="Helical" evidence="13">
    <location>
        <begin position="297"/>
        <end position="320"/>
    </location>
</feature>
<feature type="transmembrane region" description="Helical" evidence="13">
    <location>
        <begin position="222"/>
        <end position="241"/>
    </location>
</feature>
<proteinExistence type="inferred from homology"/>
<dbReference type="NCBIfam" id="TIGR00203">
    <property type="entry name" value="cydB"/>
    <property type="match status" value="1"/>
</dbReference>
<keyword evidence="5" id="KW-0349">Heme</keyword>
<evidence type="ECO:0000256" key="13">
    <source>
        <dbReference type="SAM" id="Phobius"/>
    </source>
</evidence>
<evidence type="ECO:0000256" key="7">
    <source>
        <dbReference type="ARBA" id="ARBA00022723"/>
    </source>
</evidence>
<feature type="transmembrane region" description="Helical" evidence="13">
    <location>
        <begin position="82"/>
        <end position="102"/>
    </location>
</feature>
<comment type="caution">
    <text evidence="14">The sequence shown here is derived from an EMBL/GenBank/DDBJ whole genome shotgun (WGS) entry which is preliminary data.</text>
</comment>
<comment type="subcellular location">
    <subcellularLocation>
        <location evidence="1">Cell membrane</location>
        <topology evidence="1">Multi-pass membrane protein</topology>
    </subcellularLocation>
</comment>
<dbReference type="RefSeq" id="WP_378570336.1">
    <property type="nucleotide sequence ID" value="NZ_JBHSFQ010000001.1"/>
</dbReference>
<keyword evidence="4" id="KW-1003">Cell membrane</keyword>
<reference evidence="15" key="1">
    <citation type="journal article" date="2019" name="Int. J. Syst. Evol. Microbiol.">
        <title>The Global Catalogue of Microorganisms (GCM) 10K type strain sequencing project: providing services to taxonomists for standard genome sequencing and annotation.</title>
        <authorList>
            <consortium name="The Broad Institute Genomics Platform"/>
            <consortium name="The Broad Institute Genome Sequencing Center for Infectious Disease"/>
            <person name="Wu L."/>
            <person name="Ma J."/>
        </authorList>
    </citation>
    <scope>NUCLEOTIDE SEQUENCE [LARGE SCALE GENOMIC DNA]</scope>
    <source>
        <strain evidence="15">XZYJ18</strain>
    </source>
</reference>
<evidence type="ECO:0000256" key="5">
    <source>
        <dbReference type="ARBA" id="ARBA00022617"/>
    </source>
</evidence>
<evidence type="ECO:0000313" key="14">
    <source>
        <dbReference type="EMBL" id="MFC4560300.1"/>
    </source>
</evidence>